<name>A0A381N3X3_9ZZZZ</name>
<evidence type="ECO:0000256" key="7">
    <source>
        <dbReference type="SAM" id="Phobius"/>
    </source>
</evidence>
<dbReference type="InterPro" id="IPR051676">
    <property type="entry name" value="UPF0053_domain"/>
</dbReference>
<dbReference type="PROSITE" id="PS51371">
    <property type="entry name" value="CBS"/>
    <property type="match status" value="1"/>
</dbReference>
<dbReference type="Pfam" id="PF01595">
    <property type="entry name" value="CNNM"/>
    <property type="match status" value="1"/>
</dbReference>
<feature type="transmembrane region" description="Helical" evidence="7">
    <location>
        <begin position="96"/>
        <end position="116"/>
    </location>
</feature>
<evidence type="ECO:0000256" key="2">
    <source>
        <dbReference type="ARBA" id="ARBA00022475"/>
    </source>
</evidence>
<organism evidence="10">
    <name type="scientific">marine metagenome</name>
    <dbReference type="NCBI Taxonomy" id="408172"/>
    <lineage>
        <taxon>unclassified sequences</taxon>
        <taxon>metagenomes</taxon>
        <taxon>ecological metagenomes</taxon>
    </lineage>
</organism>
<evidence type="ECO:0000259" key="9">
    <source>
        <dbReference type="PROSITE" id="PS51846"/>
    </source>
</evidence>
<dbReference type="PROSITE" id="PS51846">
    <property type="entry name" value="CNNM"/>
    <property type="match status" value="1"/>
</dbReference>
<feature type="domain" description="CNNM transmembrane" evidence="9">
    <location>
        <begin position="1"/>
        <end position="199"/>
    </location>
</feature>
<dbReference type="InterPro" id="IPR046342">
    <property type="entry name" value="CBS_dom_sf"/>
</dbReference>
<evidence type="ECO:0000313" key="10">
    <source>
        <dbReference type="EMBL" id="SUZ49291.1"/>
    </source>
</evidence>
<dbReference type="GO" id="GO:0005886">
    <property type="term" value="C:plasma membrane"/>
    <property type="evidence" value="ECO:0007669"/>
    <property type="project" value="UniProtKB-SubCell"/>
</dbReference>
<accession>A0A381N3X3</accession>
<dbReference type="Gene3D" id="3.90.1280.20">
    <property type="match status" value="1"/>
</dbReference>
<evidence type="ECO:0000259" key="8">
    <source>
        <dbReference type="PROSITE" id="PS51371"/>
    </source>
</evidence>
<dbReference type="EMBL" id="UINC01000111">
    <property type="protein sequence ID" value="SUZ49291.1"/>
    <property type="molecule type" value="Genomic_DNA"/>
</dbReference>
<evidence type="ECO:0008006" key="11">
    <source>
        <dbReference type="Google" id="ProtNLM"/>
    </source>
</evidence>
<comment type="subcellular location">
    <subcellularLocation>
        <location evidence="1">Cell membrane</location>
        <topology evidence="1">Multi-pass membrane protein</topology>
    </subcellularLocation>
</comment>
<evidence type="ECO:0000256" key="4">
    <source>
        <dbReference type="ARBA" id="ARBA00022737"/>
    </source>
</evidence>
<dbReference type="SUPFAM" id="SSF54631">
    <property type="entry name" value="CBS-domain pair"/>
    <property type="match status" value="1"/>
</dbReference>
<evidence type="ECO:0000256" key="6">
    <source>
        <dbReference type="ARBA" id="ARBA00023136"/>
    </source>
</evidence>
<keyword evidence="3 7" id="KW-0812">Transmembrane</keyword>
<proteinExistence type="predicted"/>
<dbReference type="InterPro" id="IPR002550">
    <property type="entry name" value="CNNM"/>
</dbReference>
<dbReference type="InterPro" id="IPR000644">
    <property type="entry name" value="CBS_dom"/>
</dbReference>
<dbReference type="PANTHER" id="PTHR43099">
    <property type="entry name" value="UPF0053 PROTEIN YRKA"/>
    <property type="match status" value="1"/>
</dbReference>
<dbReference type="AlphaFoldDB" id="A0A381N3X3"/>
<dbReference type="Pfam" id="PF00571">
    <property type="entry name" value="CBS"/>
    <property type="match status" value="2"/>
</dbReference>
<protein>
    <recommendedName>
        <fullName evidence="11">CNNM transmembrane domain-containing protein</fullName>
    </recommendedName>
</protein>
<dbReference type="PANTHER" id="PTHR43099:SF5">
    <property type="entry name" value="HLYC_CORC FAMILY TRANSPORTER"/>
    <property type="match status" value="1"/>
</dbReference>
<reference evidence="10" key="1">
    <citation type="submission" date="2018-05" db="EMBL/GenBank/DDBJ databases">
        <authorList>
            <person name="Lanie J.A."/>
            <person name="Ng W.-L."/>
            <person name="Kazmierczak K.M."/>
            <person name="Andrzejewski T.M."/>
            <person name="Davidsen T.M."/>
            <person name="Wayne K.J."/>
            <person name="Tettelin H."/>
            <person name="Glass J.I."/>
            <person name="Rusch D."/>
            <person name="Podicherti R."/>
            <person name="Tsui H.-C.T."/>
            <person name="Winkler M.E."/>
        </authorList>
    </citation>
    <scope>NUCLEOTIDE SEQUENCE</scope>
</reference>
<keyword evidence="4" id="KW-0677">Repeat</keyword>
<feature type="domain" description="CBS" evidence="8">
    <location>
        <begin position="281"/>
        <end position="338"/>
    </location>
</feature>
<evidence type="ECO:0000256" key="5">
    <source>
        <dbReference type="ARBA" id="ARBA00022989"/>
    </source>
</evidence>
<keyword evidence="6 7" id="KW-0472">Membrane</keyword>
<keyword evidence="5 7" id="KW-1133">Transmembrane helix</keyword>
<evidence type="ECO:0000256" key="1">
    <source>
        <dbReference type="ARBA" id="ARBA00004651"/>
    </source>
</evidence>
<dbReference type="CDD" id="cd04590">
    <property type="entry name" value="CBS_pair_CorC_HlyC_assoc"/>
    <property type="match status" value="1"/>
</dbReference>
<sequence length="338" mass="36355">MVITVGSLLIVFNGAFVALEFGLIGAMRSAVDSEARGGRRSAVAAQRLQSDVLTTLGGAQLGITVCSLIVGRLAEPAVASGIESFVNQFAEISETVLHSVSFAVALGIVVVVHMVVGEMVPKNLAITGPERTLMFLARPMAVYLLVARPIVRALLWFSNGILRLVRVEPASELDEATTPAELSLMVDESHDQGLIDHEEYALIESALAFGETLATSVMAQMNDVHSVAVNCPISEIERRIVATGHTRLVVHGQGIHDVRGFVHSKDLLGLQGGDQPLDSELIRPMLRVDRDSTLPEVLQLMRRSQIHLALVTSEGTNYGVLTLDDVMRGLVGRLIQDS</sequence>
<dbReference type="InterPro" id="IPR044751">
    <property type="entry name" value="Ion_transp-like_CBS"/>
</dbReference>
<keyword evidence="2" id="KW-1003">Cell membrane</keyword>
<feature type="transmembrane region" description="Helical" evidence="7">
    <location>
        <begin position="6"/>
        <end position="31"/>
    </location>
</feature>
<evidence type="ECO:0000256" key="3">
    <source>
        <dbReference type="ARBA" id="ARBA00022692"/>
    </source>
</evidence>
<gene>
    <name evidence="10" type="ORF">METZ01_LOCUS2145</name>
</gene>
<dbReference type="Gene3D" id="3.10.580.10">
    <property type="entry name" value="CBS-domain"/>
    <property type="match status" value="1"/>
</dbReference>